<dbReference type="AlphaFoldDB" id="A0A2P2IJ83"/>
<protein>
    <submittedName>
        <fullName evidence="2">Uncharacterized protein</fullName>
    </submittedName>
</protein>
<sequence>MIKHFKQQRYVKSQTPTARHFQYSSRSSIRITKVKLNHCQSDRGST</sequence>
<evidence type="ECO:0000313" key="2">
    <source>
        <dbReference type="EMBL" id="MBW81283.1"/>
    </source>
</evidence>
<dbReference type="EMBL" id="GGEC01000800">
    <property type="protein sequence ID" value="MBW81283.1"/>
    <property type="molecule type" value="Transcribed_RNA"/>
</dbReference>
<name>A0A2P2IJ83_RHIMU</name>
<proteinExistence type="predicted"/>
<feature type="compositionally biased region" description="Polar residues" evidence="1">
    <location>
        <begin position="10"/>
        <end position="23"/>
    </location>
</feature>
<reference evidence="2" key="1">
    <citation type="submission" date="2018-02" db="EMBL/GenBank/DDBJ databases">
        <title>Rhizophora mucronata_Transcriptome.</title>
        <authorList>
            <person name="Meera S.P."/>
            <person name="Sreeshan A."/>
            <person name="Augustine A."/>
        </authorList>
    </citation>
    <scope>NUCLEOTIDE SEQUENCE</scope>
    <source>
        <tissue evidence="2">Leaf</tissue>
    </source>
</reference>
<feature type="region of interest" description="Disordered" evidence="1">
    <location>
        <begin position="1"/>
        <end position="23"/>
    </location>
</feature>
<accession>A0A2P2IJ83</accession>
<organism evidence="2">
    <name type="scientific">Rhizophora mucronata</name>
    <name type="common">Asiatic mangrove</name>
    <dbReference type="NCBI Taxonomy" id="61149"/>
    <lineage>
        <taxon>Eukaryota</taxon>
        <taxon>Viridiplantae</taxon>
        <taxon>Streptophyta</taxon>
        <taxon>Embryophyta</taxon>
        <taxon>Tracheophyta</taxon>
        <taxon>Spermatophyta</taxon>
        <taxon>Magnoliopsida</taxon>
        <taxon>eudicotyledons</taxon>
        <taxon>Gunneridae</taxon>
        <taxon>Pentapetalae</taxon>
        <taxon>rosids</taxon>
        <taxon>fabids</taxon>
        <taxon>Malpighiales</taxon>
        <taxon>Rhizophoraceae</taxon>
        <taxon>Rhizophora</taxon>
    </lineage>
</organism>
<evidence type="ECO:0000256" key="1">
    <source>
        <dbReference type="SAM" id="MobiDB-lite"/>
    </source>
</evidence>